<proteinExistence type="predicted"/>
<reference evidence="1 2" key="1">
    <citation type="submission" date="2016-03" db="EMBL/GenBank/DDBJ databases">
        <authorList>
            <person name="Ploux O."/>
        </authorList>
    </citation>
    <scope>NUCLEOTIDE SEQUENCE [LARGE SCALE GENOMIC DNA]</scope>
    <source>
        <strain evidence="1 2">URUG2</strain>
    </source>
</reference>
<evidence type="ECO:0000313" key="1">
    <source>
        <dbReference type="EMBL" id="CZT15997.1"/>
    </source>
</evidence>
<dbReference type="EMBL" id="FJUY01000002">
    <property type="protein sequence ID" value="CZT15997.1"/>
    <property type="molecule type" value="Genomic_DNA"/>
</dbReference>
<keyword evidence="2" id="KW-1185">Reference proteome</keyword>
<sequence length="101" mass="11940">MPPKSTPSSTKEARLQRSWIPRNECHGPTFPLRPLREANVRKPYRLAILLQLYLTPISEDYEAIKQNNVVRRAKCIFSSIDIMTWRLWLLQILLLGKQRMH</sequence>
<evidence type="ECO:0000313" key="2">
    <source>
        <dbReference type="Proteomes" id="UP000225277"/>
    </source>
</evidence>
<dbReference type="GeneID" id="35597064"/>
<dbReference type="Proteomes" id="UP000225277">
    <property type="component" value="Unassembled WGS sequence"/>
</dbReference>
<protein>
    <submittedName>
        <fullName evidence="1">Uncharacterized protein</fullName>
    </submittedName>
</protein>
<organism evidence="1 2">
    <name type="scientific">Ramularia collo-cygni</name>
    <dbReference type="NCBI Taxonomy" id="112498"/>
    <lineage>
        <taxon>Eukaryota</taxon>
        <taxon>Fungi</taxon>
        <taxon>Dikarya</taxon>
        <taxon>Ascomycota</taxon>
        <taxon>Pezizomycotina</taxon>
        <taxon>Dothideomycetes</taxon>
        <taxon>Dothideomycetidae</taxon>
        <taxon>Mycosphaerellales</taxon>
        <taxon>Mycosphaerellaceae</taxon>
        <taxon>Ramularia</taxon>
    </lineage>
</organism>
<dbReference type="AlphaFoldDB" id="A0A2D3UV94"/>
<dbReference type="RefSeq" id="XP_023622890.1">
    <property type="nucleotide sequence ID" value="XM_023767122.1"/>
</dbReference>
<name>A0A2D3UV94_9PEZI</name>
<gene>
    <name evidence="1" type="ORF">RCC_01837</name>
</gene>
<accession>A0A2D3UV94</accession>